<dbReference type="InterPro" id="IPR012946">
    <property type="entry name" value="X8"/>
</dbReference>
<protein>
    <recommendedName>
        <fullName evidence="2">X8 domain-containing protein</fullName>
    </recommendedName>
</protein>
<feature type="domain" description="X8" evidence="2">
    <location>
        <begin position="91"/>
        <end position="125"/>
    </location>
</feature>
<keyword evidence="4" id="KW-1185">Reference proteome</keyword>
<organism evidence="3 4">
    <name type="scientific">Heracleum sosnowskyi</name>
    <dbReference type="NCBI Taxonomy" id="360622"/>
    <lineage>
        <taxon>Eukaryota</taxon>
        <taxon>Viridiplantae</taxon>
        <taxon>Streptophyta</taxon>
        <taxon>Embryophyta</taxon>
        <taxon>Tracheophyta</taxon>
        <taxon>Spermatophyta</taxon>
        <taxon>Magnoliopsida</taxon>
        <taxon>eudicotyledons</taxon>
        <taxon>Gunneridae</taxon>
        <taxon>Pentapetalae</taxon>
        <taxon>asterids</taxon>
        <taxon>campanulids</taxon>
        <taxon>Apiales</taxon>
        <taxon>Apiaceae</taxon>
        <taxon>Apioideae</taxon>
        <taxon>apioid superclade</taxon>
        <taxon>Tordylieae</taxon>
        <taxon>Tordyliinae</taxon>
        <taxon>Heracleum</taxon>
    </lineage>
</organism>
<reference evidence="3" key="2">
    <citation type="submission" date="2023-05" db="EMBL/GenBank/DDBJ databases">
        <authorList>
            <person name="Schelkunov M.I."/>
        </authorList>
    </citation>
    <scope>NUCLEOTIDE SEQUENCE</scope>
    <source>
        <strain evidence="3">Hsosn_3</strain>
        <tissue evidence="3">Leaf</tissue>
    </source>
</reference>
<keyword evidence="1" id="KW-0732">Signal</keyword>
<reference evidence="3" key="1">
    <citation type="submission" date="2023-02" db="EMBL/GenBank/DDBJ databases">
        <title>Genome of toxic invasive species Heracleum sosnowskyi carries increased number of genes despite the absence of recent whole-genome duplications.</title>
        <authorList>
            <person name="Schelkunov M."/>
            <person name="Shtratnikova V."/>
            <person name="Makarenko M."/>
            <person name="Klepikova A."/>
            <person name="Omelchenko D."/>
            <person name="Novikova G."/>
            <person name="Obukhova E."/>
            <person name="Bogdanov V."/>
            <person name="Penin A."/>
            <person name="Logacheva M."/>
        </authorList>
    </citation>
    <scope>NUCLEOTIDE SEQUENCE</scope>
    <source>
        <strain evidence="3">Hsosn_3</strain>
        <tissue evidence="3">Leaf</tissue>
    </source>
</reference>
<sequence>MGSDNGTSSRKEGRVYILDSFKRSWKKSGGAWRSFGRWKKSWTFSKSSSSLPSWIVDVFLFKIVSVFEGGYLLGRHQKNCGPPAPAEQQRSWCVAKPDTPAELLQQNVNYVCNYVNCSIISEGAPVFFPEIKGATPPQ</sequence>
<evidence type="ECO:0000256" key="1">
    <source>
        <dbReference type="ARBA" id="ARBA00022729"/>
    </source>
</evidence>
<gene>
    <name evidence="3" type="ORF">POM88_031669</name>
</gene>
<dbReference type="Proteomes" id="UP001237642">
    <property type="component" value="Unassembled WGS sequence"/>
</dbReference>
<comment type="caution">
    <text evidence="3">The sequence shown here is derived from an EMBL/GenBank/DDBJ whole genome shotgun (WGS) entry which is preliminary data.</text>
</comment>
<evidence type="ECO:0000313" key="3">
    <source>
        <dbReference type="EMBL" id="KAK1375476.1"/>
    </source>
</evidence>
<evidence type="ECO:0000259" key="2">
    <source>
        <dbReference type="Pfam" id="PF07983"/>
    </source>
</evidence>
<dbReference type="Pfam" id="PF07983">
    <property type="entry name" value="X8"/>
    <property type="match status" value="1"/>
</dbReference>
<dbReference type="EMBL" id="JAUIZM010000007">
    <property type="protein sequence ID" value="KAK1375476.1"/>
    <property type="molecule type" value="Genomic_DNA"/>
</dbReference>
<evidence type="ECO:0000313" key="4">
    <source>
        <dbReference type="Proteomes" id="UP001237642"/>
    </source>
</evidence>
<proteinExistence type="predicted"/>
<accession>A0AAD8HZ89</accession>
<name>A0AAD8HZ89_9APIA</name>
<dbReference type="AlphaFoldDB" id="A0AAD8HZ89"/>